<dbReference type="EMBL" id="NWMW01000001">
    <property type="protein sequence ID" value="PCD04222.1"/>
    <property type="molecule type" value="Genomic_DNA"/>
</dbReference>
<keyword evidence="3" id="KW-1185">Reference proteome</keyword>
<comment type="caution">
    <text evidence="2">The sequence shown here is derived from an EMBL/GenBank/DDBJ whole genome shotgun (WGS) entry which is preliminary data.</text>
</comment>
<gene>
    <name evidence="2" type="ORF">COC42_08015</name>
</gene>
<protein>
    <submittedName>
        <fullName evidence="2">Tat pathway signal protein</fullName>
    </submittedName>
</protein>
<feature type="chain" id="PRO_5013037039" evidence="1">
    <location>
        <begin position="30"/>
        <end position="234"/>
    </location>
</feature>
<name>A0A2A4B8E9_9SPHN</name>
<dbReference type="OrthoDB" id="129242at2"/>
<proteinExistence type="predicted"/>
<feature type="signal peptide" evidence="1">
    <location>
        <begin position="1"/>
        <end position="29"/>
    </location>
</feature>
<reference evidence="2 3" key="1">
    <citation type="submission" date="2017-09" db="EMBL/GenBank/DDBJ databases">
        <title>Sphingomonas spermidinifaciens 9NM-10, whole genome shotgun sequence.</title>
        <authorList>
            <person name="Feng G."/>
            <person name="Zhu H."/>
        </authorList>
    </citation>
    <scope>NUCLEOTIDE SEQUENCE [LARGE SCALE GENOMIC DNA]</scope>
    <source>
        <strain evidence="2 3">9NM-10</strain>
    </source>
</reference>
<evidence type="ECO:0000256" key="1">
    <source>
        <dbReference type="SAM" id="SignalP"/>
    </source>
</evidence>
<dbReference type="RefSeq" id="WP_096342617.1">
    <property type="nucleotide sequence ID" value="NZ_NWMW01000001.1"/>
</dbReference>
<evidence type="ECO:0000313" key="3">
    <source>
        <dbReference type="Proteomes" id="UP000218366"/>
    </source>
</evidence>
<sequence length="234" mass="24735">MTPSRRTTIKWMMAAAALPLARELPVARAAGAQTPPPFRAIAPWPAALPPMPPAKGYGRDPTLMEPKVTWPLTLTKAQRATVDLLGDMILPADAQSPGAGALGVGAFIDEWISAPYPNQQKDRATILGGLAWLDDQAKLLHAKPFAGLTPPQRAALLDALSVEAPAAAMAQPVAFMDRLRGLFVLGFYSLPEGKADMGYIGDQPTPGPYPGPTPEALAHLDTLLKSLKLPPVTA</sequence>
<dbReference type="Pfam" id="PF13618">
    <property type="entry name" value="Gluconate_2-dh3"/>
    <property type="match status" value="1"/>
</dbReference>
<accession>A0A2A4B8E9</accession>
<dbReference type="InterPro" id="IPR006311">
    <property type="entry name" value="TAT_signal"/>
</dbReference>
<dbReference type="InterPro" id="IPR027056">
    <property type="entry name" value="Gluconate_2DH_su3"/>
</dbReference>
<dbReference type="AlphaFoldDB" id="A0A2A4B8E9"/>
<keyword evidence="1" id="KW-0732">Signal</keyword>
<evidence type="ECO:0000313" key="2">
    <source>
        <dbReference type="EMBL" id="PCD04222.1"/>
    </source>
</evidence>
<organism evidence="2 3">
    <name type="scientific">Sphingomonas spermidinifaciens</name>
    <dbReference type="NCBI Taxonomy" id="1141889"/>
    <lineage>
        <taxon>Bacteria</taxon>
        <taxon>Pseudomonadati</taxon>
        <taxon>Pseudomonadota</taxon>
        <taxon>Alphaproteobacteria</taxon>
        <taxon>Sphingomonadales</taxon>
        <taxon>Sphingomonadaceae</taxon>
        <taxon>Sphingomonas</taxon>
    </lineage>
</organism>
<dbReference type="Proteomes" id="UP000218366">
    <property type="component" value="Unassembled WGS sequence"/>
</dbReference>
<dbReference type="PROSITE" id="PS51318">
    <property type="entry name" value="TAT"/>
    <property type="match status" value="1"/>
</dbReference>